<proteinExistence type="predicted"/>
<evidence type="ECO:0008006" key="3">
    <source>
        <dbReference type="Google" id="ProtNLM"/>
    </source>
</evidence>
<accession>A0A916JD40</accession>
<name>A0A916JD40_9BACT</name>
<comment type="caution">
    <text evidence="1">The sequence shown here is derived from an EMBL/GenBank/DDBJ whole genome shotgun (WGS) entry which is preliminary data.</text>
</comment>
<gene>
    <name evidence="1" type="ORF">DYBT9275_03680</name>
</gene>
<dbReference type="RefSeq" id="WP_215240146.1">
    <property type="nucleotide sequence ID" value="NZ_CAJRAF010000002.1"/>
</dbReference>
<dbReference type="Proteomes" id="UP000680038">
    <property type="component" value="Unassembled WGS sequence"/>
</dbReference>
<dbReference type="Pfam" id="PF09952">
    <property type="entry name" value="AbiEi_2"/>
    <property type="match status" value="1"/>
</dbReference>
<evidence type="ECO:0000313" key="1">
    <source>
        <dbReference type="EMBL" id="CAG5005907.1"/>
    </source>
</evidence>
<dbReference type="EMBL" id="CAJRAF010000002">
    <property type="protein sequence ID" value="CAG5005907.1"/>
    <property type="molecule type" value="Genomic_DNA"/>
</dbReference>
<dbReference type="InterPro" id="IPR019238">
    <property type="entry name" value="AbiEi_2"/>
</dbReference>
<keyword evidence="2" id="KW-1185">Reference proteome</keyword>
<sequence length="339" mass="38430">MILAENEIVGRALRNLEENTGITGHWTSVQNPHISETDGETRITMKETTVTFNTEVKREFRDYQLDKLIRQAELNRPFMLIADKIYPAQKQRLRENGIAYLDTAGNIYISNGNLLLWLDGQKPVHIGADTKTNRAFTKAGLKVVYAFLQNPEAVNFTYREIASFAKVALATINEAILSLKETGHIVQVNKNRMVLSNKRELLDNWIIGYQNILKPSLLLGTYHFAASDQWKQLELPATAVWGGEPAGDLETAHLNPQQWTIYTAQAKLELVKILRLAPKPDGNLNVYNKFWMDIAVYPDNLVTPELITYADLVITGDARCIETANIIYETKLSRIFDQP</sequence>
<organism evidence="1 2">
    <name type="scientific">Dyadobacter helix</name>
    <dbReference type="NCBI Taxonomy" id="2822344"/>
    <lineage>
        <taxon>Bacteria</taxon>
        <taxon>Pseudomonadati</taxon>
        <taxon>Bacteroidota</taxon>
        <taxon>Cytophagia</taxon>
        <taxon>Cytophagales</taxon>
        <taxon>Spirosomataceae</taxon>
        <taxon>Dyadobacter</taxon>
    </lineage>
</organism>
<protein>
    <recommendedName>
        <fullName evidence="3">Plasmid replication protein RepL domain-containing protein</fullName>
    </recommendedName>
</protein>
<evidence type="ECO:0000313" key="2">
    <source>
        <dbReference type="Proteomes" id="UP000680038"/>
    </source>
</evidence>
<reference evidence="1" key="1">
    <citation type="submission" date="2021-04" db="EMBL/GenBank/DDBJ databases">
        <authorList>
            <person name="Rodrigo-Torres L."/>
            <person name="Arahal R. D."/>
            <person name="Lucena T."/>
        </authorList>
    </citation>
    <scope>NUCLEOTIDE SEQUENCE</scope>
    <source>
        <strain evidence="1">CECT 9275</strain>
    </source>
</reference>
<dbReference type="AlphaFoldDB" id="A0A916JD40"/>